<organism evidence="3 4">
    <name type="scientific">Triangularia verruculosa</name>
    <dbReference type="NCBI Taxonomy" id="2587418"/>
    <lineage>
        <taxon>Eukaryota</taxon>
        <taxon>Fungi</taxon>
        <taxon>Dikarya</taxon>
        <taxon>Ascomycota</taxon>
        <taxon>Pezizomycotina</taxon>
        <taxon>Sordariomycetes</taxon>
        <taxon>Sordariomycetidae</taxon>
        <taxon>Sordariales</taxon>
        <taxon>Podosporaceae</taxon>
        <taxon>Triangularia</taxon>
    </lineage>
</organism>
<keyword evidence="1" id="KW-0175">Coiled coil</keyword>
<proteinExistence type="predicted"/>
<dbReference type="Proteomes" id="UP001303160">
    <property type="component" value="Unassembled WGS sequence"/>
</dbReference>
<dbReference type="Gene3D" id="1.10.287.1490">
    <property type="match status" value="1"/>
</dbReference>
<feature type="region of interest" description="Disordered" evidence="2">
    <location>
        <begin position="324"/>
        <end position="343"/>
    </location>
</feature>
<comment type="caution">
    <text evidence="3">The sequence shown here is derived from an EMBL/GenBank/DDBJ whole genome shotgun (WGS) entry which is preliminary data.</text>
</comment>
<feature type="region of interest" description="Disordered" evidence="2">
    <location>
        <begin position="639"/>
        <end position="687"/>
    </location>
</feature>
<name>A0AAN6X8H2_9PEZI</name>
<feature type="coiled-coil region" evidence="1">
    <location>
        <begin position="73"/>
        <end position="114"/>
    </location>
</feature>
<dbReference type="EMBL" id="MU864129">
    <property type="protein sequence ID" value="KAK4194027.1"/>
    <property type="molecule type" value="Genomic_DNA"/>
</dbReference>
<accession>A0AAN6X8H2</accession>
<evidence type="ECO:0000313" key="3">
    <source>
        <dbReference type="EMBL" id="KAK4194027.1"/>
    </source>
</evidence>
<reference evidence="3" key="2">
    <citation type="submission" date="2023-05" db="EMBL/GenBank/DDBJ databases">
        <authorList>
            <consortium name="Lawrence Berkeley National Laboratory"/>
            <person name="Steindorff A."/>
            <person name="Hensen N."/>
            <person name="Bonometti L."/>
            <person name="Westerberg I."/>
            <person name="Brannstrom I.O."/>
            <person name="Guillou S."/>
            <person name="Cros-Aarteil S."/>
            <person name="Calhoun S."/>
            <person name="Haridas S."/>
            <person name="Kuo A."/>
            <person name="Mondo S."/>
            <person name="Pangilinan J."/>
            <person name="Riley R."/>
            <person name="Labutti K."/>
            <person name="Andreopoulos B."/>
            <person name="Lipzen A."/>
            <person name="Chen C."/>
            <person name="Yanf M."/>
            <person name="Daum C."/>
            <person name="Ng V."/>
            <person name="Clum A."/>
            <person name="Ohm R."/>
            <person name="Martin F."/>
            <person name="Silar P."/>
            <person name="Natvig D."/>
            <person name="Lalanne C."/>
            <person name="Gautier V."/>
            <person name="Ament-Velasquez S.L."/>
            <person name="Kruys A."/>
            <person name="Hutchinson M.I."/>
            <person name="Powell A.J."/>
            <person name="Barry K."/>
            <person name="Miller A.N."/>
            <person name="Grigoriev I.V."/>
            <person name="Debuchy R."/>
            <person name="Gladieux P."/>
            <person name="Thoren M.H."/>
            <person name="Johannesson H."/>
        </authorList>
    </citation>
    <scope>NUCLEOTIDE SEQUENCE</scope>
    <source>
        <strain evidence="3">CBS 315.58</strain>
    </source>
</reference>
<feature type="compositionally biased region" description="Basic and acidic residues" evidence="2">
    <location>
        <begin position="324"/>
        <end position="335"/>
    </location>
</feature>
<evidence type="ECO:0000256" key="1">
    <source>
        <dbReference type="SAM" id="Coils"/>
    </source>
</evidence>
<feature type="compositionally biased region" description="Basic and acidic residues" evidence="2">
    <location>
        <begin position="520"/>
        <end position="529"/>
    </location>
</feature>
<protein>
    <submittedName>
        <fullName evidence="3">Uncharacterized protein</fullName>
    </submittedName>
</protein>
<dbReference type="AlphaFoldDB" id="A0AAN6X8H2"/>
<gene>
    <name evidence="3" type="ORF">QBC40DRAFT_344382</name>
</gene>
<feature type="compositionally biased region" description="Polar residues" evidence="2">
    <location>
        <begin position="1"/>
        <end position="10"/>
    </location>
</feature>
<evidence type="ECO:0000256" key="2">
    <source>
        <dbReference type="SAM" id="MobiDB-lite"/>
    </source>
</evidence>
<keyword evidence="4" id="KW-1185">Reference proteome</keyword>
<feature type="region of interest" description="Disordered" evidence="2">
    <location>
        <begin position="475"/>
        <end position="619"/>
    </location>
</feature>
<feature type="region of interest" description="Disordered" evidence="2">
    <location>
        <begin position="1"/>
        <end position="21"/>
    </location>
</feature>
<sequence length="687" mass="75682">MPSKNASSHHVNMDSEKRTQKLHDLDLQYQHSGHQLELVIREEDARRAKVRQVLLQDETSTLREQIAQRDTRIRDLVDQADDVRQQLDSLHERCRRQEKVMQTQSREIANLKEEVTAFSHLSVDSSKVLTEKLALSRELSLVKPEVEHLKSQLAHQKDVLAEKLALERQLNALEVELANEKRAAQKAALLHKQQAEDQNREEEENLRKQIKELEKQLTNEKKTSQKSAEVEEEILGLREQLAQLEKTLAAERKQVAQKDKAVGEVQEELEQLRLNVQELEKEKKAALKKATKAEKNTESAVDGEEIEQLKEELGTLKEALAQEQKETEALRKENEQAVEDAEEQKNALLNRVEKLKNKYRDTVEELKKCRAELERANERAAAVAKVPAIPAGLGSTTTVPLKKAGAATTKANAKKKRTVDELMVDEKVLMTPGGMDDRPKRPLKKRGFDTSVLVEKSTFSITPFLNKTVGSIGEVEGTPTVVGVGGKRAAEPELMEVEEEQPVVGEAGEPEAEAEQAPTVKEKKMVEKKTRGRPKGSTNAPKPLEPSSPGKTNEGSDGVPARVKKTTAVLPSLEEADAEGEEGAVSKPAAEAPVRSRSMSAEPEKKKKRKLGGAVAPPTIFEEDEGEKVVATAAAPVAGAGGVRKRPPVSRMNGKGPMGKVIGIGGSGKAFSPLKRDKRGVGASFLA</sequence>
<feature type="compositionally biased region" description="Basic and acidic residues" evidence="2">
    <location>
        <begin position="11"/>
        <end position="21"/>
    </location>
</feature>
<evidence type="ECO:0000313" key="4">
    <source>
        <dbReference type="Proteomes" id="UP001303160"/>
    </source>
</evidence>
<reference evidence="3" key="1">
    <citation type="journal article" date="2023" name="Mol. Phylogenet. Evol.">
        <title>Genome-scale phylogeny and comparative genomics of the fungal order Sordariales.</title>
        <authorList>
            <person name="Hensen N."/>
            <person name="Bonometti L."/>
            <person name="Westerberg I."/>
            <person name="Brannstrom I.O."/>
            <person name="Guillou S."/>
            <person name="Cros-Aarteil S."/>
            <person name="Calhoun S."/>
            <person name="Haridas S."/>
            <person name="Kuo A."/>
            <person name="Mondo S."/>
            <person name="Pangilinan J."/>
            <person name="Riley R."/>
            <person name="LaButti K."/>
            <person name="Andreopoulos B."/>
            <person name="Lipzen A."/>
            <person name="Chen C."/>
            <person name="Yan M."/>
            <person name="Daum C."/>
            <person name="Ng V."/>
            <person name="Clum A."/>
            <person name="Steindorff A."/>
            <person name="Ohm R.A."/>
            <person name="Martin F."/>
            <person name="Silar P."/>
            <person name="Natvig D.O."/>
            <person name="Lalanne C."/>
            <person name="Gautier V."/>
            <person name="Ament-Velasquez S.L."/>
            <person name="Kruys A."/>
            <person name="Hutchinson M.I."/>
            <person name="Powell A.J."/>
            <person name="Barry K."/>
            <person name="Miller A.N."/>
            <person name="Grigoriev I.V."/>
            <person name="Debuchy R."/>
            <person name="Gladieux P."/>
            <person name="Hiltunen Thoren M."/>
            <person name="Johannesson H."/>
        </authorList>
    </citation>
    <scope>NUCLEOTIDE SEQUENCE</scope>
    <source>
        <strain evidence="3">CBS 315.58</strain>
    </source>
</reference>